<evidence type="ECO:0000313" key="5">
    <source>
        <dbReference type="Proteomes" id="UP000276437"/>
    </source>
</evidence>
<gene>
    <name evidence="4" type="primary">btuF_2</name>
    <name evidence="4" type="ORF">MAMMFC1_01676</name>
</gene>
<dbReference type="InterPro" id="IPR050902">
    <property type="entry name" value="ABC_Transporter_SBP"/>
</dbReference>
<feature type="domain" description="Fe/B12 periplasmic-binding" evidence="3">
    <location>
        <begin position="55"/>
        <end position="315"/>
    </location>
</feature>
<keyword evidence="2" id="KW-0732">Signal</keyword>
<dbReference type="Proteomes" id="UP000276437">
    <property type="component" value="Chromosome"/>
</dbReference>
<dbReference type="Pfam" id="PF01497">
    <property type="entry name" value="Peripla_BP_2"/>
    <property type="match status" value="1"/>
</dbReference>
<feature type="signal peptide" evidence="2">
    <location>
        <begin position="1"/>
        <end position="24"/>
    </location>
</feature>
<dbReference type="RefSeq" id="WP_126308081.1">
    <property type="nucleotide sequence ID" value="NZ_AP018449.1"/>
</dbReference>
<proteinExistence type="inferred from homology"/>
<dbReference type="PROSITE" id="PS50983">
    <property type="entry name" value="FE_B12_PBP"/>
    <property type="match status" value="1"/>
</dbReference>
<feature type="chain" id="PRO_5017056417" evidence="2">
    <location>
        <begin position="25"/>
        <end position="318"/>
    </location>
</feature>
<name>A0A348AIW1_9FIRM</name>
<organism evidence="4 5">
    <name type="scientific">Methylomusa anaerophila</name>
    <dbReference type="NCBI Taxonomy" id="1930071"/>
    <lineage>
        <taxon>Bacteria</taxon>
        <taxon>Bacillati</taxon>
        <taxon>Bacillota</taxon>
        <taxon>Negativicutes</taxon>
        <taxon>Selenomonadales</taxon>
        <taxon>Sporomusaceae</taxon>
        <taxon>Methylomusa</taxon>
    </lineage>
</organism>
<sequence length="318" mass="34818">MQKRFWLLLAAVLCCGLIVGGCGAANKTAGVAETGGIKIVDDLGKTIVLKEPAKRIISLYSAHTENLFALGLDQEIIGVSTTESYPPAALKKPVFDYRADPEKVLAAQPDLVIIRPFIVQSHPDFVKTLENANIKVVCLYPEKFDQFDEYIKKLAMLTGKEQEAAARLQAFHQKLDDITAITKRAAAQKKVYFESTATEYRTITNDSMTAVLLKLAGGINVAADATMIKEGSSIATYGVERLLMKADEIDVYLAQRGPMNAGISVENIVKRPGFDKIKAVREGQVYIIEESLVSSPTFRLAAGAEELATKIYPELFKQ</sequence>
<keyword evidence="5" id="KW-1185">Reference proteome</keyword>
<dbReference type="SUPFAM" id="SSF53807">
    <property type="entry name" value="Helical backbone' metal receptor"/>
    <property type="match status" value="1"/>
</dbReference>
<dbReference type="KEGG" id="mana:MAMMFC1_01676"/>
<dbReference type="EMBL" id="AP018449">
    <property type="protein sequence ID" value="BBB91009.1"/>
    <property type="molecule type" value="Genomic_DNA"/>
</dbReference>
<evidence type="ECO:0000313" key="4">
    <source>
        <dbReference type="EMBL" id="BBB91009.1"/>
    </source>
</evidence>
<dbReference type="OrthoDB" id="9816357at2"/>
<evidence type="ECO:0000256" key="1">
    <source>
        <dbReference type="ARBA" id="ARBA00008814"/>
    </source>
</evidence>
<dbReference type="PANTHER" id="PTHR30535:SF34">
    <property type="entry name" value="MOLYBDATE-BINDING PROTEIN MOLA"/>
    <property type="match status" value="1"/>
</dbReference>
<dbReference type="GO" id="GO:0071281">
    <property type="term" value="P:cellular response to iron ion"/>
    <property type="evidence" value="ECO:0007669"/>
    <property type="project" value="TreeGrafter"/>
</dbReference>
<protein>
    <submittedName>
        <fullName evidence="4">Vitamin B12-binding protein</fullName>
    </submittedName>
</protein>
<accession>A0A348AIW1</accession>
<dbReference type="Gene3D" id="3.40.50.1980">
    <property type="entry name" value="Nitrogenase molybdenum iron protein domain"/>
    <property type="match status" value="2"/>
</dbReference>
<evidence type="ECO:0000256" key="2">
    <source>
        <dbReference type="SAM" id="SignalP"/>
    </source>
</evidence>
<dbReference type="InterPro" id="IPR002491">
    <property type="entry name" value="ABC_transptr_periplasmic_BD"/>
</dbReference>
<dbReference type="PROSITE" id="PS51257">
    <property type="entry name" value="PROKAR_LIPOPROTEIN"/>
    <property type="match status" value="1"/>
</dbReference>
<dbReference type="AlphaFoldDB" id="A0A348AIW1"/>
<comment type="similarity">
    <text evidence="1">Belongs to the bacterial solute-binding protein 8 family.</text>
</comment>
<evidence type="ECO:0000259" key="3">
    <source>
        <dbReference type="PROSITE" id="PS50983"/>
    </source>
</evidence>
<dbReference type="PANTHER" id="PTHR30535">
    <property type="entry name" value="VITAMIN B12-BINDING PROTEIN"/>
    <property type="match status" value="1"/>
</dbReference>
<reference evidence="4 5" key="1">
    <citation type="journal article" date="2018" name="Int. J. Syst. Evol. Microbiol.">
        <title>Methylomusa anaerophila gen. nov., sp. nov., an anaerobic methanol-utilizing bacterium isolated from a microbial fuel cell.</title>
        <authorList>
            <person name="Amano N."/>
            <person name="Yamamuro A."/>
            <person name="Miyahara M."/>
            <person name="Kouzuma A."/>
            <person name="Abe T."/>
            <person name="Watanabe K."/>
        </authorList>
    </citation>
    <scope>NUCLEOTIDE SEQUENCE [LARGE SCALE GENOMIC DNA]</scope>
    <source>
        <strain evidence="4 5">MMFC1</strain>
    </source>
</reference>